<accession>A0A2U0UIH3</accession>
<protein>
    <submittedName>
        <fullName evidence="1">Uncharacterized protein</fullName>
    </submittedName>
</protein>
<evidence type="ECO:0000313" key="2">
    <source>
        <dbReference type="Proteomes" id="UP000245870"/>
    </source>
</evidence>
<proteinExistence type="predicted"/>
<dbReference type="Proteomes" id="UP000245870">
    <property type="component" value="Unassembled WGS sequence"/>
</dbReference>
<dbReference type="EMBL" id="QENY01000004">
    <property type="protein sequence ID" value="PVX57462.1"/>
    <property type="molecule type" value="Genomic_DNA"/>
</dbReference>
<gene>
    <name evidence="1" type="ORF">C7379_10478</name>
</gene>
<comment type="caution">
    <text evidence="1">The sequence shown here is derived from an EMBL/GenBank/DDBJ whole genome shotgun (WGS) entry which is preliminary data.</text>
</comment>
<keyword evidence="2" id="KW-1185">Reference proteome</keyword>
<dbReference type="AlphaFoldDB" id="A0A2U0UIH3"/>
<sequence length="54" mass="5961">MTFFFVTSSSLVLLVGMFVVATCGCSFATLPSRRDGYACRYRHAIHYHVAGCLP</sequence>
<organism evidence="1 2">
    <name type="scientific">Hallella colorans</name>
    <dbReference type="NCBI Taxonomy" id="1703337"/>
    <lineage>
        <taxon>Bacteria</taxon>
        <taxon>Pseudomonadati</taxon>
        <taxon>Bacteroidota</taxon>
        <taxon>Bacteroidia</taxon>
        <taxon>Bacteroidales</taxon>
        <taxon>Prevotellaceae</taxon>
        <taxon>Hallella</taxon>
    </lineage>
</organism>
<reference evidence="1 2" key="1">
    <citation type="submission" date="2018-05" db="EMBL/GenBank/DDBJ databases">
        <title>Genomic Encyclopedia of Type Strains, Phase IV (KMG-IV): sequencing the most valuable type-strain genomes for metagenomic binning, comparative biology and taxonomic classification.</title>
        <authorList>
            <person name="Goeker M."/>
        </authorList>
    </citation>
    <scope>NUCLEOTIDE SEQUENCE [LARGE SCALE GENOMIC DNA]</scope>
    <source>
        <strain evidence="1 2">DSM 100333</strain>
    </source>
</reference>
<name>A0A2U0UIH3_9BACT</name>
<evidence type="ECO:0000313" key="1">
    <source>
        <dbReference type="EMBL" id="PVX57462.1"/>
    </source>
</evidence>